<accession>A0A1A9UGP2</accession>
<dbReference type="VEuPathDB" id="VectorBase:GAUT004268"/>
<name>A0A1A9UGP2_GLOAU</name>
<proteinExistence type="predicted"/>
<evidence type="ECO:0000313" key="2">
    <source>
        <dbReference type="Proteomes" id="UP000078200"/>
    </source>
</evidence>
<dbReference type="PROSITE" id="PS51257">
    <property type="entry name" value="PROKAR_LIPOPROTEIN"/>
    <property type="match status" value="1"/>
</dbReference>
<dbReference type="Proteomes" id="UP000078200">
    <property type="component" value="Unassembled WGS sequence"/>
</dbReference>
<keyword evidence="2" id="KW-1185">Reference proteome</keyword>
<organism evidence="1 2">
    <name type="scientific">Glossina austeni</name>
    <name type="common">Savannah tsetse fly</name>
    <dbReference type="NCBI Taxonomy" id="7395"/>
    <lineage>
        <taxon>Eukaryota</taxon>
        <taxon>Metazoa</taxon>
        <taxon>Ecdysozoa</taxon>
        <taxon>Arthropoda</taxon>
        <taxon>Hexapoda</taxon>
        <taxon>Insecta</taxon>
        <taxon>Pterygota</taxon>
        <taxon>Neoptera</taxon>
        <taxon>Endopterygota</taxon>
        <taxon>Diptera</taxon>
        <taxon>Brachycera</taxon>
        <taxon>Muscomorpha</taxon>
        <taxon>Hippoboscoidea</taxon>
        <taxon>Glossinidae</taxon>
        <taxon>Glossina</taxon>
    </lineage>
</organism>
<dbReference type="AlphaFoldDB" id="A0A1A9UGP2"/>
<evidence type="ECO:0000313" key="1">
    <source>
        <dbReference type="EnsemblMetazoa" id="GAUT004268-PA"/>
    </source>
</evidence>
<sequence length="101" mass="11081">MFDTTKTIFSLNIINIGSGSGSGCGSGCGEIIFLYSSQVLDISINWNKKHKQFGSNVCSTRRVPGNWMPIMNVEANNPNVGKSVNVSKSFDETFFHELDLT</sequence>
<reference evidence="1" key="1">
    <citation type="submission" date="2020-05" db="UniProtKB">
        <authorList>
            <consortium name="EnsemblMetazoa"/>
        </authorList>
    </citation>
    <scope>IDENTIFICATION</scope>
    <source>
        <strain evidence="1">TTRI</strain>
    </source>
</reference>
<protein>
    <submittedName>
        <fullName evidence="1">Uncharacterized protein</fullName>
    </submittedName>
</protein>
<dbReference type="EnsemblMetazoa" id="GAUT004268-RA">
    <property type="protein sequence ID" value="GAUT004268-PA"/>
    <property type="gene ID" value="GAUT004268"/>
</dbReference>